<dbReference type="GO" id="GO:0005739">
    <property type="term" value="C:mitochondrion"/>
    <property type="evidence" value="ECO:0007669"/>
    <property type="project" value="UniProtKB-SubCell"/>
</dbReference>
<evidence type="ECO:0000259" key="6">
    <source>
        <dbReference type="Pfam" id="PF14881"/>
    </source>
</evidence>
<dbReference type="Pfam" id="PF10644">
    <property type="entry name" value="Misat_Tub_SegII"/>
    <property type="match status" value="1"/>
</dbReference>
<dbReference type="SUPFAM" id="SSF52490">
    <property type="entry name" value="Tubulin nucleotide-binding domain-like"/>
    <property type="match status" value="1"/>
</dbReference>
<dbReference type="PANTHER" id="PTHR13391">
    <property type="entry name" value="MITOCHONDRIAL DISTRIBUTION REGULATOR MISATO"/>
    <property type="match status" value="1"/>
</dbReference>
<evidence type="ECO:0000313" key="8">
    <source>
        <dbReference type="Proteomes" id="UP000789706"/>
    </source>
</evidence>
<dbReference type="InterPro" id="IPR049942">
    <property type="entry name" value="DML1/Misato"/>
</dbReference>
<dbReference type="EMBL" id="CAJVPK010000668">
    <property type="protein sequence ID" value="CAG8537955.1"/>
    <property type="molecule type" value="Genomic_DNA"/>
</dbReference>
<comment type="caution">
    <text evidence="7">The sequence shown here is derived from an EMBL/GenBank/DDBJ whole genome shotgun (WGS) entry which is preliminary data.</text>
</comment>
<proteinExistence type="inferred from homology"/>
<keyword evidence="4" id="KW-0496">Mitochondrion</keyword>
<comment type="subcellular location">
    <subcellularLocation>
        <location evidence="2">Mitochondrion</location>
    </subcellularLocation>
</comment>
<name>A0A9N9APH7_9GLOM</name>
<dbReference type="GO" id="GO:0007005">
    <property type="term" value="P:mitochondrion organization"/>
    <property type="evidence" value="ECO:0007669"/>
    <property type="project" value="InterPro"/>
</dbReference>
<feature type="domain" description="Misato Segment II tubulin-like" evidence="5">
    <location>
        <begin position="2"/>
        <end position="121"/>
    </location>
</feature>
<comment type="function">
    <text evidence="1">Involved in the partitioning of the mitochondrial organelle and mitochondrial DNA (mtDNA) inheritance.</text>
</comment>
<dbReference type="AlphaFoldDB" id="A0A9N9APH7"/>
<dbReference type="InterPro" id="IPR029209">
    <property type="entry name" value="DML1/Misato_tubulin"/>
</dbReference>
<dbReference type="InterPro" id="IPR019605">
    <property type="entry name" value="Misato_II_tubulin-like"/>
</dbReference>
<accession>A0A9N9APH7</accession>
<protein>
    <submittedName>
        <fullName evidence="7">4069_t:CDS:1</fullName>
    </submittedName>
</protein>
<evidence type="ECO:0000313" key="7">
    <source>
        <dbReference type="EMBL" id="CAG8537955.1"/>
    </source>
</evidence>
<dbReference type="CDD" id="cd06060">
    <property type="entry name" value="misato"/>
    <property type="match status" value="1"/>
</dbReference>
<comment type="similarity">
    <text evidence="3">Belongs to the misato family.</text>
</comment>
<dbReference type="Pfam" id="PF14881">
    <property type="entry name" value="Tubulin_3"/>
    <property type="match status" value="1"/>
</dbReference>
<dbReference type="OrthoDB" id="271881at2759"/>
<evidence type="ECO:0000256" key="3">
    <source>
        <dbReference type="ARBA" id="ARBA00008507"/>
    </source>
</evidence>
<dbReference type="Gene3D" id="3.40.50.1440">
    <property type="entry name" value="Tubulin/FtsZ, GTPase domain"/>
    <property type="match status" value="1"/>
</dbReference>
<gene>
    <name evidence="7" type="ORF">DEBURN_LOCUS6466</name>
</gene>
<dbReference type="InterPro" id="IPR036525">
    <property type="entry name" value="Tubulin/FtsZ_GTPase_sf"/>
</dbReference>
<dbReference type="PANTHER" id="PTHR13391:SF0">
    <property type="entry name" value="PROTEIN MISATO HOMOLOG 1"/>
    <property type="match status" value="1"/>
</dbReference>
<evidence type="ECO:0000256" key="4">
    <source>
        <dbReference type="ARBA" id="ARBA00023128"/>
    </source>
</evidence>
<keyword evidence="8" id="KW-1185">Reference proteome</keyword>
<evidence type="ECO:0000259" key="5">
    <source>
        <dbReference type="Pfam" id="PF10644"/>
    </source>
</evidence>
<sequence length="503" mass="58681">MHEIITLQFGHYSNFVGTHYWNAQDAYFTYNDSPNSPEPEIIHDIHFRTGISQKGIETYTPRVIIYDLKGGFGQIKKMNKLYEDFTTTNYSKESYQLWNWEVETYSQMPYPKNEFLRSLDEEEEKAFSAEPINDDIEIDFEEKNFNLNETVKTWSDFNRIYYHPQSVYTITEFQHDDEFSPFDVFTYGKNVFSKNKNGEENSFEKNFRFFAEECDSIQGFQVIVNTIDGFGGCASNFLEQLREEYPKNTILSFGITESPKLASSPENVNFIHMRDLVNRLTWRGNTKIGILDLIFPFPISEFGDIHFQNIISKNIKNGISIDLSMSQVQQIKQIQRIQQVQEQIYPPTIFGQSVVIRGIPNTFNYVSRRDNPKKSTDITTDIFQQYKSLKSEMDFFYSTNLAYPIPNSFPKIFKNLNSNGYVDEFTNSSSLNSVKSIPTLSRLTVSTQVQELLKLYTNLLQKINFNLFPEFQDGVEGLSHDEFIETRESLYNLCGTFENDHNI</sequence>
<dbReference type="Proteomes" id="UP000789706">
    <property type="component" value="Unassembled WGS sequence"/>
</dbReference>
<evidence type="ECO:0000256" key="2">
    <source>
        <dbReference type="ARBA" id="ARBA00004173"/>
    </source>
</evidence>
<feature type="domain" description="DML1/Misato tubulin" evidence="6">
    <location>
        <begin position="148"/>
        <end position="260"/>
    </location>
</feature>
<evidence type="ECO:0000256" key="1">
    <source>
        <dbReference type="ARBA" id="ARBA00003757"/>
    </source>
</evidence>
<reference evidence="7" key="1">
    <citation type="submission" date="2021-06" db="EMBL/GenBank/DDBJ databases">
        <authorList>
            <person name="Kallberg Y."/>
            <person name="Tangrot J."/>
            <person name="Rosling A."/>
        </authorList>
    </citation>
    <scope>NUCLEOTIDE SEQUENCE</scope>
    <source>
        <strain evidence="7">AZ414A</strain>
    </source>
</reference>
<organism evidence="7 8">
    <name type="scientific">Diversispora eburnea</name>
    <dbReference type="NCBI Taxonomy" id="1213867"/>
    <lineage>
        <taxon>Eukaryota</taxon>
        <taxon>Fungi</taxon>
        <taxon>Fungi incertae sedis</taxon>
        <taxon>Mucoromycota</taxon>
        <taxon>Glomeromycotina</taxon>
        <taxon>Glomeromycetes</taxon>
        <taxon>Diversisporales</taxon>
        <taxon>Diversisporaceae</taxon>
        <taxon>Diversispora</taxon>
    </lineage>
</organism>